<proteinExistence type="inferred from homology"/>
<evidence type="ECO:0000256" key="19">
    <source>
        <dbReference type="SAM" id="MobiDB-lite"/>
    </source>
</evidence>
<evidence type="ECO:0000256" key="16">
    <source>
        <dbReference type="ARBA" id="ARBA00032726"/>
    </source>
</evidence>
<dbReference type="CDD" id="cd13970">
    <property type="entry name" value="ABC1_ADCK3"/>
    <property type="match status" value="1"/>
</dbReference>
<dbReference type="GO" id="GO:0005524">
    <property type="term" value="F:ATP binding"/>
    <property type="evidence" value="ECO:0007669"/>
    <property type="project" value="UniProtKB-KW"/>
</dbReference>
<organism evidence="22 23">
    <name type="scientific">Electrophorus voltai</name>
    <dbReference type="NCBI Taxonomy" id="2609070"/>
    <lineage>
        <taxon>Eukaryota</taxon>
        <taxon>Metazoa</taxon>
        <taxon>Chordata</taxon>
        <taxon>Craniata</taxon>
        <taxon>Vertebrata</taxon>
        <taxon>Euteleostomi</taxon>
        <taxon>Actinopterygii</taxon>
        <taxon>Neopterygii</taxon>
        <taxon>Teleostei</taxon>
        <taxon>Ostariophysi</taxon>
        <taxon>Gymnotiformes</taxon>
        <taxon>Gymnotoidei</taxon>
        <taxon>Gymnotidae</taxon>
        <taxon>Electrophorus</taxon>
    </lineage>
</organism>
<feature type="domain" description="Tc1-like transposase DDE" evidence="21">
    <location>
        <begin position="298"/>
        <end position="360"/>
    </location>
</feature>
<evidence type="ECO:0000256" key="2">
    <source>
        <dbReference type="ARBA" id="ARBA00004749"/>
    </source>
</evidence>
<feature type="compositionally biased region" description="Basic and acidic residues" evidence="19">
    <location>
        <begin position="135"/>
        <end position="144"/>
    </location>
</feature>
<feature type="compositionally biased region" description="Basic and acidic residues" evidence="19">
    <location>
        <begin position="167"/>
        <end position="176"/>
    </location>
</feature>
<comment type="caution">
    <text evidence="22">The sequence shown here is derived from an EMBL/GenBank/DDBJ whole genome shotgun (WGS) entry which is preliminary data.</text>
</comment>
<dbReference type="InterPro" id="IPR004147">
    <property type="entry name" value="ABC1_dom"/>
</dbReference>
<evidence type="ECO:0000256" key="9">
    <source>
        <dbReference type="ARBA" id="ARBA00022777"/>
    </source>
</evidence>
<evidence type="ECO:0000313" key="22">
    <source>
        <dbReference type="EMBL" id="KAK1795764.1"/>
    </source>
</evidence>
<keyword evidence="14" id="KW-0472">Membrane</keyword>
<evidence type="ECO:0000256" key="1">
    <source>
        <dbReference type="ARBA" id="ARBA00004304"/>
    </source>
</evidence>
<dbReference type="AlphaFoldDB" id="A0AAD8ZAL5"/>
<evidence type="ECO:0000259" key="20">
    <source>
        <dbReference type="Pfam" id="PF03109"/>
    </source>
</evidence>
<evidence type="ECO:0000256" key="3">
    <source>
        <dbReference type="ARBA" id="ARBA00009670"/>
    </source>
</evidence>
<dbReference type="GO" id="GO:0003676">
    <property type="term" value="F:nucleic acid binding"/>
    <property type="evidence" value="ECO:0007669"/>
    <property type="project" value="InterPro"/>
</dbReference>
<keyword evidence="6" id="KW-0831">Ubiquinone biosynthesis</keyword>
<dbReference type="Gene3D" id="3.30.420.10">
    <property type="entry name" value="Ribonuclease H-like superfamily/Ribonuclease H"/>
    <property type="match status" value="1"/>
</dbReference>
<comment type="pathway">
    <text evidence="2">Cofactor biosynthesis; ubiquinone biosynthesis.</text>
</comment>
<feature type="region of interest" description="Disordered" evidence="19">
    <location>
        <begin position="106"/>
        <end position="192"/>
    </location>
</feature>
<dbReference type="PANTHER" id="PTHR43851">
    <property type="match status" value="1"/>
</dbReference>
<dbReference type="GO" id="GO:0006744">
    <property type="term" value="P:ubiquinone biosynthetic process"/>
    <property type="evidence" value="ECO:0007669"/>
    <property type="project" value="UniProtKB-KW"/>
</dbReference>
<dbReference type="InterPro" id="IPR051409">
    <property type="entry name" value="Atypical_kinase_ADCK"/>
</dbReference>
<accession>A0AAD8ZAL5</accession>
<evidence type="ECO:0000256" key="7">
    <source>
        <dbReference type="ARBA" id="ARBA00022692"/>
    </source>
</evidence>
<evidence type="ECO:0000256" key="10">
    <source>
        <dbReference type="ARBA" id="ARBA00022840"/>
    </source>
</evidence>
<keyword evidence="12" id="KW-1133">Transmembrane helix</keyword>
<evidence type="ECO:0000256" key="18">
    <source>
        <dbReference type="ARBA" id="ARBA00058956"/>
    </source>
</evidence>
<dbReference type="Proteomes" id="UP001239994">
    <property type="component" value="Unassembled WGS sequence"/>
</dbReference>
<dbReference type="InterPro" id="IPR038717">
    <property type="entry name" value="Tc1-like_DDE_dom"/>
</dbReference>
<keyword evidence="9" id="KW-0418">Kinase</keyword>
<gene>
    <name evidence="22" type="ORF">P4O66_008829</name>
</gene>
<dbReference type="EMBL" id="JAROKS010000015">
    <property type="protein sequence ID" value="KAK1795764.1"/>
    <property type="molecule type" value="Genomic_DNA"/>
</dbReference>
<sequence>TKSPTERQRADENVAKIGKSWRSEGVHTMAADMLLLMRGLAKLSQAVIKTQTSTLRSGETVAQSVSSTMQKIQEFTGQPPSMPNFDADVDAKYDFCAKEDSFEGIDHTSSAADDDLRDTSKGTTRTCGQPPGKSELFKGYKDPSKQFTGSRSYHQDHSPMGGLTAEDIDKARETKRGSTKPHKQMLSERARERKVPVTRLGRLANFGGLAVGLGIGALAEVAKKSLRSEEKNGQPFLQHQSGLYDRVARQKPLLNKRHKIARLEFAKRHLKDSQTMRSKILWSDDLLQSALALRLGRRFIFQQDSDPKHTAKITKEWLRDNSVNVLEWPSQSPDLNQIEYLWRDLKMTVPRRSPSNLMELERFCKEEWEKLPKIGDKGAILGSSPFLSEANAERIVRTLCKVRGAALKLGQMLSIQDDAFINPQLAKIFERVRQSADFMPIKQMTKVLNSDLGPNWRDKLQMFEERPFAAASIGQVHLARMKDGREVAMKIQYPGVAQSINSDVNNLMTVLSMSNALPEGLFPEHLIDVMRHELALECDYIREAKCAHKFKELLKGHPFFYVPEVIEELSSRHILTTELVSGFPLDQAEGLSQELKNEICENILTLCLRELFEFRYMQTDPNWSNFFYDPQTHRVALLDFGATRGFDESFTDVYIEIIKAAADGNRKDVLKHSLDMKFLTGYESKAMENAHVDAVMILGEAFSSDEPFDFSSQSTTKRIHSLIPIMLRQRLAPPPEETYSLHRKMGGSFLICSRLHAKLCCKNMFQQAYTNYWSKHQRGPQP</sequence>
<dbReference type="PANTHER" id="PTHR43851:SF1">
    <property type="entry name" value="ATYPICAL KINASE COQ8A, MITOCHONDRIAL"/>
    <property type="match status" value="1"/>
</dbReference>
<dbReference type="GO" id="GO:0031966">
    <property type="term" value="C:mitochondrial membrane"/>
    <property type="evidence" value="ECO:0007669"/>
    <property type="project" value="UniProtKB-SubCell"/>
</dbReference>
<feature type="non-terminal residue" evidence="22">
    <location>
        <position position="782"/>
    </location>
</feature>
<name>A0AAD8ZAL5_9TELE</name>
<evidence type="ECO:0000256" key="4">
    <source>
        <dbReference type="ARBA" id="ARBA00018535"/>
    </source>
</evidence>
<evidence type="ECO:0000256" key="13">
    <source>
        <dbReference type="ARBA" id="ARBA00023128"/>
    </source>
</evidence>
<keyword evidence="5" id="KW-0808">Transferase</keyword>
<evidence type="ECO:0000256" key="8">
    <source>
        <dbReference type="ARBA" id="ARBA00022741"/>
    </source>
</evidence>
<evidence type="ECO:0000256" key="14">
    <source>
        <dbReference type="ARBA" id="ARBA00023136"/>
    </source>
</evidence>
<keyword evidence="23" id="KW-1185">Reference proteome</keyword>
<dbReference type="SUPFAM" id="SSF56112">
    <property type="entry name" value="Protein kinase-like (PK-like)"/>
    <property type="match status" value="1"/>
</dbReference>
<dbReference type="Pfam" id="PF03109">
    <property type="entry name" value="ABC1"/>
    <property type="match status" value="1"/>
</dbReference>
<keyword evidence="8" id="KW-0547">Nucleotide-binding</keyword>
<protein>
    <recommendedName>
        <fullName evidence="4">Atypical kinase COQ8A, mitochondrial</fullName>
    </recommendedName>
    <alternativeName>
        <fullName evidence="16">Chaperone activity of bc1 complex-like</fullName>
    </alternativeName>
    <alternativeName>
        <fullName evidence="17">Coenzyme Q protein 8A</fullName>
    </alternativeName>
    <alternativeName>
        <fullName evidence="15">aarF domain-containing protein kinase 3</fullName>
    </alternativeName>
</protein>
<reference evidence="22" key="1">
    <citation type="submission" date="2023-03" db="EMBL/GenBank/DDBJ databases">
        <title>Electrophorus voltai genome.</title>
        <authorList>
            <person name="Bian C."/>
        </authorList>
    </citation>
    <scope>NUCLEOTIDE SEQUENCE</scope>
    <source>
        <strain evidence="22">CB-2022</strain>
        <tissue evidence="22">Muscle</tissue>
    </source>
</reference>
<comment type="similarity">
    <text evidence="3">Belongs to the protein kinase superfamily. ADCK protein kinase family.</text>
</comment>
<dbReference type="Pfam" id="PF13358">
    <property type="entry name" value="DDE_3"/>
    <property type="match status" value="1"/>
</dbReference>
<comment type="subcellular location">
    <subcellularLocation>
        <location evidence="1">Mitochondrion membrane</location>
        <topology evidence="1">Single-pass membrane protein</topology>
    </subcellularLocation>
</comment>
<evidence type="ECO:0000256" key="5">
    <source>
        <dbReference type="ARBA" id="ARBA00022679"/>
    </source>
</evidence>
<evidence type="ECO:0000313" key="23">
    <source>
        <dbReference type="Proteomes" id="UP001239994"/>
    </source>
</evidence>
<evidence type="ECO:0000256" key="15">
    <source>
        <dbReference type="ARBA" id="ARBA00031775"/>
    </source>
</evidence>
<dbReference type="GO" id="GO:0016301">
    <property type="term" value="F:kinase activity"/>
    <property type="evidence" value="ECO:0007669"/>
    <property type="project" value="UniProtKB-KW"/>
</dbReference>
<evidence type="ECO:0000256" key="12">
    <source>
        <dbReference type="ARBA" id="ARBA00022989"/>
    </source>
</evidence>
<dbReference type="InterPro" id="IPR036397">
    <property type="entry name" value="RNaseH_sf"/>
</dbReference>
<evidence type="ECO:0000256" key="17">
    <source>
        <dbReference type="ARBA" id="ARBA00033204"/>
    </source>
</evidence>
<dbReference type="InterPro" id="IPR011009">
    <property type="entry name" value="Kinase-like_dom_sf"/>
</dbReference>
<keyword evidence="7" id="KW-0812">Transmembrane</keyword>
<feature type="domain" description="ABC1 atypical kinase-like" evidence="20">
    <location>
        <begin position="432"/>
        <end position="672"/>
    </location>
</feature>
<comment type="function">
    <text evidence="18">Atypical kinase involved in the biosynthesis of coenzyme Q, also named ubiquinone, an essential lipid-soluble electron transporter for aerobic cellular respiration. Its substrate specificity is still unclear: may act as a protein kinase that mediates phosphorylation of COQ3. According to other reports, acts as a small molecule kinase, possibly a lipid kinase that phosphorylates a prenyl lipid in the ubiquinone biosynthesis pathway, as suggested by its ability to bind coenzyme Q lipid intermediates. However, the small molecule kinase activity was not confirmed by another publication. Shows an unusual selectivity for binding ADP over ATP.</text>
</comment>
<dbReference type="InterPro" id="IPR034646">
    <property type="entry name" value="ADCK3_dom"/>
</dbReference>
<evidence type="ECO:0000256" key="11">
    <source>
        <dbReference type="ARBA" id="ARBA00022946"/>
    </source>
</evidence>
<keyword evidence="10" id="KW-0067">ATP-binding</keyword>
<keyword evidence="11" id="KW-0809">Transit peptide</keyword>
<evidence type="ECO:0000259" key="21">
    <source>
        <dbReference type="Pfam" id="PF13358"/>
    </source>
</evidence>
<keyword evidence="13" id="KW-0496">Mitochondrion</keyword>
<evidence type="ECO:0000256" key="6">
    <source>
        <dbReference type="ARBA" id="ARBA00022688"/>
    </source>
</evidence>